<reference evidence="2 3" key="1">
    <citation type="submission" date="2020-08" db="EMBL/GenBank/DDBJ databases">
        <title>Genomic Encyclopedia of Type Strains, Phase IV (KMG-V): Genome sequencing to study the core and pangenomes of soil and plant-associated prokaryotes.</title>
        <authorList>
            <person name="Whitman W."/>
        </authorList>
    </citation>
    <scope>NUCLEOTIDE SEQUENCE [LARGE SCALE GENOMIC DNA]</scope>
    <source>
        <strain evidence="2 3">M8US30</strain>
    </source>
</reference>
<dbReference type="InterPro" id="IPR037171">
    <property type="entry name" value="NagB/RpiA_transferase-like"/>
</dbReference>
<dbReference type="SUPFAM" id="SSF100950">
    <property type="entry name" value="NagB/RpiA/CoA transferase-like"/>
    <property type="match status" value="1"/>
</dbReference>
<name>A0A7W8J838_9BACT</name>
<organism evidence="2 3">
    <name type="scientific">Tunturiibacter lichenicola</name>
    <dbReference type="NCBI Taxonomy" id="2051959"/>
    <lineage>
        <taxon>Bacteria</taxon>
        <taxon>Pseudomonadati</taxon>
        <taxon>Acidobacteriota</taxon>
        <taxon>Terriglobia</taxon>
        <taxon>Terriglobales</taxon>
        <taxon>Acidobacteriaceae</taxon>
        <taxon>Tunturiibacter</taxon>
    </lineage>
</organism>
<comment type="caution">
    <text evidence="2">The sequence shown here is derived from an EMBL/GenBank/DDBJ whole genome shotgun (WGS) entry which is preliminary data.</text>
</comment>
<dbReference type="InterPro" id="IPR003741">
    <property type="entry name" value="LUD_dom"/>
</dbReference>
<gene>
    <name evidence="2" type="ORF">HDF10_002299</name>
</gene>
<dbReference type="AlphaFoldDB" id="A0A7W8J838"/>
<dbReference type="Gene3D" id="3.40.50.10420">
    <property type="entry name" value="NagB/RpiA/CoA transferase-like"/>
    <property type="match status" value="1"/>
</dbReference>
<dbReference type="Pfam" id="PF02589">
    <property type="entry name" value="LUD_dom"/>
    <property type="match status" value="1"/>
</dbReference>
<sequence length="227" mass="24427">METDMVTNSRAEVLRRVRAATGGTSDGAAAWIGWNGIAREYRRKGTRERKKVLALLEDRLRDYDGRVVRVTSEGVGQSVAEILAERGVRRMVVPVGLPVGWLPVSWMPPSAGGVEFVVDEGLSSHELDGVDGVMTGATLAIAETGTFVLQSVAGQGRRATTLVPDYHLCVVKAEDVVETVPEAMERLQEMAGLATTFVSGPSATADIEMTRIKGVHGPRFLDVILIV</sequence>
<proteinExistence type="predicted"/>
<protein>
    <submittedName>
        <fullName evidence="2">L-lactate dehydrogenase complex protein LldG</fullName>
    </submittedName>
</protein>
<evidence type="ECO:0000313" key="2">
    <source>
        <dbReference type="EMBL" id="MBB5344320.1"/>
    </source>
</evidence>
<dbReference type="Proteomes" id="UP000569092">
    <property type="component" value="Unassembled WGS sequence"/>
</dbReference>
<feature type="domain" description="LUD" evidence="1">
    <location>
        <begin position="124"/>
        <end position="226"/>
    </location>
</feature>
<dbReference type="PANTHER" id="PTHR43682:SF1">
    <property type="entry name" value="LACTATE UTILIZATION PROTEIN C"/>
    <property type="match status" value="1"/>
</dbReference>
<dbReference type="PANTHER" id="PTHR43682">
    <property type="entry name" value="LACTATE UTILIZATION PROTEIN C"/>
    <property type="match status" value="1"/>
</dbReference>
<evidence type="ECO:0000259" key="1">
    <source>
        <dbReference type="Pfam" id="PF02589"/>
    </source>
</evidence>
<evidence type="ECO:0000313" key="3">
    <source>
        <dbReference type="Proteomes" id="UP000569092"/>
    </source>
</evidence>
<dbReference type="EMBL" id="JACHDZ010000003">
    <property type="protein sequence ID" value="MBB5344320.1"/>
    <property type="molecule type" value="Genomic_DNA"/>
</dbReference>
<accession>A0A7W8J838</accession>
<dbReference type="InterPro" id="IPR024185">
    <property type="entry name" value="FTHF_cligase-like_sf"/>
</dbReference>